<reference evidence="1 2" key="1">
    <citation type="submission" date="2018-07" db="EMBL/GenBank/DDBJ databases">
        <title>Genomic Encyclopedia of Type Strains, Phase III (KMG-III): the genomes of soil and plant-associated and newly described type strains.</title>
        <authorList>
            <person name="Whitman W."/>
        </authorList>
    </citation>
    <scope>NUCLEOTIDE SEQUENCE [LARGE SCALE GENOMIC DNA]</scope>
    <source>
        <strain evidence="1 2">CECT 7287</strain>
    </source>
</reference>
<evidence type="ECO:0000313" key="1">
    <source>
        <dbReference type="EMBL" id="RED76654.1"/>
    </source>
</evidence>
<keyword evidence="2" id="KW-1185">Reference proteome</keyword>
<dbReference type="OrthoDB" id="2380855at2"/>
<dbReference type="Proteomes" id="UP000256977">
    <property type="component" value="Unassembled WGS sequence"/>
</dbReference>
<dbReference type="AlphaFoldDB" id="A0A3D9JRJ4"/>
<organism evidence="1 2">
    <name type="scientific">Cohnella phaseoli</name>
    <dbReference type="NCBI Taxonomy" id="456490"/>
    <lineage>
        <taxon>Bacteria</taxon>
        <taxon>Bacillati</taxon>
        <taxon>Bacillota</taxon>
        <taxon>Bacilli</taxon>
        <taxon>Bacillales</taxon>
        <taxon>Paenibacillaceae</taxon>
        <taxon>Cohnella</taxon>
    </lineage>
</organism>
<dbReference type="EMBL" id="QRDZ01000011">
    <property type="protein sequence ID" value="RED76654.1"/>
    <property type="molecule type" value="Genomic_DNA"/>
</dbReference>
<accession>A0A3D9JRJ4</accession>
<proteinExistence type="predicted"/>
<evidence type="ECO:0008006" key="3">
    <source>
        <dbReference type="Google" id="ProtNLM"/>
    </source>
</evidence>
<gene>
    <name evidence="1" type="ORF">DFP98_11138</name>
</gene>
<name>A0A3D9JRJ4_9BACL</name>
<sequence>MDRAERTFVTRCSLAVRPFDIWTGKAPLPSSLSVSLEGIDRKPLRSSDGSYVFLDVPGERCTLAIASPVYREVREEIVLPANGASPPVITVSLQPDRAYVPPAAGTGAIVELRDADGLPLQGAEITAYLDDEMAVRGRLAEERSGGDGQRLKIAPGHGRLAPGDAFVLKDRDGSELEWNRVTDWTEQPTVMALDRPIMGTWSRGTRLLPAVRATSDAAGLAILPFRGLLPAVCRIHAEIAMKDQRWRAVWQAEGGKVTRLPAFTVGVE</sequence>
<comment type="caution">
    <text evidence="1">The sequence shown here is derived from an EMBL/GenBank/DDBJ whole genome shotgun (WGS) entry which is preliminary data.</text>
</comment>
<dbReference type="RefSeq" id="WP_116061458.1">
    <property type="nucleotide sequence ID" value="NZ_QRDZ01000011.1"/>
</dbReference>
<evidence type="ECO:0000313" key="2">
    <source>
        <dbReference type="Proteomes" id="UP000256977"/>
    </source>
</evidence>
<protein>
    <recommendedName>
        <fullName evidence="3">Carboxypeptidase family protein</fullName>
    </recommendedName>
</protein>